<dbReference type="EMBL" id="WMQE01000020">
    <property type="protein sequence ID" value="MTK21661.1"/>
    <property type="molecule type" value="Genomic_DNA"/>
</dbReference>
<accession>A0A9X5APL7</accession>
<keyword evidence="1" id="KW-0472">Membrane</keyword>
<evidence type="ECO:0000313" key="3">
    <source>
        <dbReference type="EMBL" id="MTK21661.1"/>
    </source>
</evidence>
<feature type="domain" description="YcxB-like C-terminal" evidence="2">
    <location>
        <begin position="121"/>
        <end position="173"/>
    </location>
</feature>
<reference evidence="3 4" key="1">
    <citation type="journal article" date="2019" name="Nat. Med.">
        <title>A library of human gut bacterial isolates paired with longitudinal multiomics data enables mechanistic microbiome research.</title>
        <authorList>
            <person name="Poyet M."/>
            <person name="Groussin M."/>
            <person name="Gibbons S.M."/>
            <person name="Avila-Pacheco J."/>
            <person name="Jiang X."/>
            <person name="Kearney S.M."/>
            <person name="Perrotta A.R."/>
            <person name="Berdy B."/>
            <person name="Zhao S."/>
            <person name="Lieberman T.D."/>
            <person name="Swanson P.K."/>
            <person name="Smith M."/>
            <person name="Roesemann S."/>
            <person name="Alexander J.E."/>
            <person name="Rich S.A."/>
            <person name="Livny J."/>
            <person name="Vlamakis H."/>
            <person name="Clish C."/>
            <person name="Bullock K."/>
            <person name="Deik A."/>
            <person name="Scott J."/>
            <person name="Pierce K.A."/>
            <person name="Xavier R.J."/>
            <person name="Alm E.J."/>
        </authorList>
    </citation>
    <scope>NUCLEOTIDE SEQUENCE [LARGE SCALE GENOMIC DNA]</scope>
    <source>
        <strain evidence="3 4">BIOML-A198</strain>
    </source>
</reference>
<dbReference type="Proteomes" id="UP000487649">
    <property type="component" value="Unassembled WGS sequence"/>
</dbReference>
<feature type="transmembrane region" description="Helical" evidence="1">
    <location>
        <begin position="54"/>
        <end position="73"/>
    </location>
</feature>
<comment type="caution">
    <text evidence="3">The sequence shown here is derived from an EMBL/GenBank/DDBJ whole genome shotgun (WGS) entry which is preliminary data.</text>
</comment>
<protein>
    <recommendedName>
        <fullName evidence="2">YcxB-like C-terminal domain-containing protein</fullName>
    </recommendedName>
</protein>
<gene>
    <name evidence="3" type="ORF">GMA92_09535</name>
</gene>
<name>A0A9X5APL7_9FIRM</name>
<keyword evidence="1" id="KW-0812">Transmembrane</keyword>
<dbReference type="Pfam" id="PF14317">
    <property type="entry name" value="YcxB"/>
    <property type="match status" value="1"/>
</dbReference>
<dbReference type="AlphaFoldDB" id="A0A9X5APL7"/>
<sequence length="181" mass="20963">MKILFENETILNKLVNVDVCKVTLNPFIRPMLFIATFVYICLAIYGYLFEDYILVMVCLFLVPVMLMTPIHIYRSNGAKAYKQQKVLFGDEDPIINITVFEDYLELSGDFSEANKNDLLINKDNLDAKLPHHRITSVRKTKNLFVLIYEKEFALAIDKDKFTTGSSERFEEFLSTKGIKVK</sequence>
<dbReference type="RefSeq" id="WP_155222915.1">
    <property type="nucleotide sequence ID" value="NZ_JADPFQ010000032.1"/>
</dbReference>
<evidence type="ECO:0000313" key="4">
    <source>
        <dbReference type="Proteomes" id="UP000487649"/>
    </source>
</evidence>
<proteinExistence type="predicted"/>
<dbReference type="InterPro" id="IPR025588">
    <property type="entry name" value="YcxB-like_C"/>
</dbReference>
<evidence type="ECO:0000256" key="1">
    <source>
        <dbReference type="SAM" id="Phobius"/>
    </source>
</evidence>
<keyword evidence="1" id="KW-1133">Transmembrane helix</keyword>
<feature type="transmembrane region" description="Helical" evidence="1">
    <location>
        <begin position="31"/>
        <end position="48"/>
    </location>
</feature>
<evidence type="ECO:0000259" key="2">
    <source>
        <dbReference type="Pfam" id="PF14317"/>
    </source>
</evidence>
<organism evidence="3 4">
    <name type="scientific">Turicibacter sanguinis</name>
    <dbReference type="NCBI Taxonomy" id="154288"/>
    <lineage>
        <taxon>Bacteria</taxon>
        <taxon>Bacillati</taxon>
        <taxon>Bacillota</taxon>
        <taxon>Erysipelotrichia</taxon>
        <taxon>Erysipelotrichales</taxon>
        <taxon>Turicibacteraceae</taxon>
        <taxon>Turicibacter</taxon>
    </lineage>
</organism>